<dbReference type="GO" id="GO:0042446">
    <property type="term" value="P:hormone biosynthetic process"/>
    <property type="evidence" value="ECO:0007669"/>
    <property type="project" value="TreeGrafter"/>
</dbReference>
<dbReference type="PANTHER" id="PTHR24289">
    <property type="entry name" value="STEROID 17-ALPHA-HYDROXYLASE/17,20 LYASE"/>
    <property type="match status" value="1"/>
</dbReference>
<gene>
    <name evidence="17" type="primary">LOC111100280</name>
</gene>
<proteinExistence type="inferred from homology"/>
<evidence type="ECO:0000256" key="12">
    <source>
        <dbReference type="ARBA" id="ARBA00023136"/>
    </source>
</evidence>
<dbReference type="PANTHER" id="PTHR24289:SF20">
    <property type="entry name" value="STEROID 17-ALPHA-HYDROXYLASE_17,20 LYASE"/>
    <property type="match status" value="1"/>
</dbReference>
<organism evidence="16 17">
    <name type="scientific">Crassostrea virginica</name>
    <name type="common">Eastern oyster</name>
    <dbReference type="NCBI Taxonomy" id="6565"/>
    <lineage>
        <taxon>Eukaryota</taxon>
        <taxon>Metazoa</taxon>
        <taxon>Spiralia</taxon>
        <taxon>Lophotrochozoa</taxon>
        <taxon>Mollusca</taxon>
        <taxon>Bivalvia</taxon>
        <taxon>Autobranchia</taxon>
        <taxon>Pteriomorphia</taxon>
        <taxon>Ostreida</taxon>
        <taxon>Ostreoidea</taxon>
        <taxon>Ostreidae</taxon>
        <taxon>Crassostrea</taxon>
    </lineage>
</organism>
<evidence type="ECO:0000256" key="13">
    <source>
        <dbReference type="PIRSR" id="PIRSR602401-1"/>
    </source>
</evidence>
<keyword evidence="7" id="KW-0256">Endoplasmic reticulum</keyword>
<dbReference type="AlphaFoldDB" id="A0A8B8A898"/>
<reference evidence="17" key="1">
    <citation type="submission" date="2025-08" db="UniProtKB">
        <authorList>
            <consortium name="RefSeq"/>
        </authorList>
    </citation>
    <scope>IDENTIFICATION</scope>
    <source>
        <tissue evidence="17">Whole sample</tissue>
    </source>
</reference>
<comment type="cofactor">
    <cofactor evidence="1 13">
        <name>heme</name>
        <dbReference type="ChEBI" id="CHEBI:30413"/>
    </cofactor>
</comment>
<keyword evidence="5 13" id="KW-0349">Heme</keyword>
<dbReference type="PRINTS" id="PR00385">
    <property type="entry name" value="P450"/>
</dbReference>
<dbReference type="Proteomes" id="UP000694844">
    <property type="component" value="Chromosome 6"/>
</dbReference>
<evidence type="ECO:0000256" key="9">
    <source>
        <dbReference type="ARBA" id="ARBA00023002"/>
    </source>
</evidence>
<dbReference type="PRINTS" id="PR00463">
    <property type="entry name" value="EP450I"/>
</dbReference>
<dbReference type="GO" id="GO:0020037">
    <property type="term" value="F:heme binding"/>
    <property type="evidence" value="ECO:0007669"/>
    <property type="project" value="InterPro"/>
</dbReference>
<feature type="transmembrane region" description="Helical" evidence="15">
    <location>
        <begin position="7"/>
        <end position="25"/>
    </location>
</feature>
<keyword evidence="8" id="KW-0492">Microsome</keyword>
<evidence type="ECO:0000256" key="2">
    <source>
        <dbReference type="ARBA" id="ARBA00004174"/>
    </source>
</evidence>
<dbReference type="GO" id="GO:0042448">
    <property type="term" value="P:progesterone metabolic process"/>
    <property type="evidence" value="ECO:0007669"/>
    <property type="project" value="TreeGrafter"/>
</dbReference>
<dbReference type="InterPro" id="IPR017972">
    <property type="entry name" value="Cyt_P450_CS"/>
</dbReference>
<comment type="similarity">
    <text evidence="4 14">Belongs to the cytochrome P450 family.</text>
</comment>
<evidence type="ECO:0000256" key="10">
    <source>
        <dbReference type="ARBA" id="ARBA00023004"/>
    </source>
</evidence>
<evidence type="ECO:0000256" key="1">
    <source>
        <dbReference type="ARBA" id="ARBA00001971"/>
    </source>
</evidence>
<dbReference type="GO" id="GO:0005789">
    <property type="term" value="C:endoplasmic reticulum membrane"/>
    <property type="evidence" value="ECO:0007669"/>
    <property type="project" value="UniProtKB-SubCell"/>
</dbReference>
<keyword evidence="6 13" id="KW-0479">Metal-binding</keyword>
<keyword evidence="16" id="KW-1185">Reference proteome</keyword>
<protein>
    <submittedName>
        <fullName evidence="17">Steroid 17-alpha-hydroxylase/17,20 lyase-like</fullName>
    </submittedName>
</protein>
<evidence type="ECO:0000313" key="16">
    <source>
        <dbReference type="Proteomes" id="UP000694844"/>
    </source>
</evidence>
<dbReference type="RefSeq" id="XP_022287682.1">
    <property type="nucleotide sequence ID" value="XM_022431974.1"/>
</dbReference>
<evidence type="ECO:0000256" key="5">
    <source>
        <dbReference type="ARBA" id="ARBA00022617"/>
    </source>
</evidence>
<keyword evidence="9 14" id="KW-0560">Oxidoreductase</keyword>
<evidence type="ECO:0000256" key="3">
    <source>
        <dbReference type="ARBA" id="ARBA00004406"/>
    </source>
</evidence>
<feature type="binding site" description="axial binding residue" evidence="13">
    <location>
        <position position="442"/>
    </location>
    <ligand>
        <name>heme</name>
        <dbReference type="ChEBI" id="CHEBI:30413"/>
    </ligand>
    <ligandPart>
        <name>Fe</name>
        <dbReference type="ChEBI" id="CHEBI:18248"/>
    </ligandPart>
</feature>
<dbReference type="KEGG" id="cvn:111100280"/>
<evidence type="ECO:0000256" key="4">
    <source>
        <dbReference type="ARBA" id="ARBA00010617"/>
    </source>
</evidence>
<dbReference type="InterPro" id="IPR036396">
    <property type="entry name" value="Cyt_P450_sf"/>
</dbReference>
<dbReference type="OrthoDB" id="639466at2759"/>
<evidence type="ECO:0000256" key="8">
    <source>
        <dbReference type="ARBA" id="ARBA00022848"/>
    </source>
</evidence>
<evidence type="ECO:0000256" key="11">
    <source>
        <dbReference type="ARBA" id="ARBA00023033"/>
    </source>
</evidence>
<comment type="subcellular location">
    <subcellularLocation>
        <location evidence="3">Endoplasmic reticulum membrane</location>
        <topology evidence="3">Peripheral membrane protein</topology>
    </subcellularLocation>
    <subcellularLocation>
        <location evidence="2">Microsome membrane</location>
        <topology evidence="2">Peripheral membrane protein</topology>
    </subcellularLocation>
</comment>
<dbReference type="GeneID" id="111100280"/>
<dbReference type="SUPFAM" id="SSF48264">
    <property type="entry name" value="Cytochrome P450"/>
    <property type="match status" value="1"/>
</dbReference>
<dbReference type="InterPro" id="IPR002401">
    <property type="entry name" value="Cyt_P450_E_grp-I"/>
</dbReference>
<dbReference type="Gene3D" id="1.10.630.10">
    <property type="entry name" value="Cytochrome P450"/>
    <property type="match status" value="1"/>
</dbReference>
<keyword evidence="12 15" id="KW-0472">Membrane</keyword>
<dbReference type="InterPro" id="IPR001128">
    <property type="entry name" value="Cyt_P450"/>
</dbReference>
<dbReference type="PROSITE" id="PS00086">
    <property type="entry name" value="CYTOCHROME_P450"/>
    <property type="match status" value="1"/>
</dbReference>
<dbReference type="FunFam" id="1.10.630.10:FF:000238">
    <property type="entry name" value="Cytochrome P450 2A6"/>
    <property type="match status" value="1"/>
</dbReference>
<keyword evidence="15" id="KW-0812">Transmembrane</keyword>
<accession>A0A8B8A898</accession>
<keyword evidence="10 13" id="KW-0408">Iron</keyword>
<sequence length="499" mass="57268">MAAILSVNCQTILFGLCIGLLVYYVTRRLKYRLPPGPWCVPVIGNVQVYTSLDPYRKVFKMVDKYGPVISISFGPYNWIFLNTVDVVNEAFVQRQEDFAGRPQITSGLMFTDGGKDIAFANYSPMWKVHRKIAVKALRHYLHGSLLEDMIQENMSKFMDKMVKETEPFTPKQYLSLIVFHQLYTICFGERRPADDPEVKDFLKTYEDFVVDFGAGSVEDILPFLAHVYQTAKFKHLVKGKEKLFSFISKKYEKHKESFNPSINRDFIDSLLIAKHEAERESKEDENLEEFDDVYLIQTVADIFFAGTDTTKSIMDWFVCFMSGHPQIQTRCHEEIDKIGSRQLTMKDRHKLVYLEACLYETMRLGTAAAVGVPHCTLSDSQVGGYDIPKETVVLANFYALHRDPKYWKEAETFDPTRFLNEDGTLNAKPESYLPFSSGRRGCLGESIAKPELLLMCATLLQRLEFRLPQGVKPDFDSVPVSFGVEIPHSYKIVVRDRNT</sequence>
<dbReference type="GO" id="GO:0005506">
    <property type="term" value="F:iron ion binding"/>
    <property type="evidence" value="ECO:0007669"/>
    <property type="project" value="InterPro"/>
</dbReference>
<evidence type="ECO:0000313" key="17">
    <source>
        <dbReference type="RefSeq" id="XP_022287682.1"/>
    </source>
</evidence>
<evidence type="ECO:0000256" key="15">
    <source>
        <dbReference type="SAM" id="Phobius"/>
    </source>
</evidence>
<evidence type="ECO:0000256" key="14">
    <source>
        <dbReference type="RuleBase" id="RU000461"/>
    </source>
</evidence>
<evidence type="ECO:0000256" key="7">
    <source>
        <dbReference type="ARBA" id="ARBA00022824"/>
    </source>
</evidence>
<keyword evidence="11 14" id="KW-0503">Monooxygenase</keyword>
<evidence type="ECO:0000256" key="6">
    <source>
        <dbReference type="ARBA" id="ARBA00022723"/>
    </source>
</evidence>
<dbReference type="Pfam" id="PF00067">
    <property type="entry name" value="p450"/>
    <property type="match status" value="1"/>
</dbReference>
<dbReference type="GO" id="GO:0004508">
    <property type="term" value="F:steroid 17-alpha-monooxygenase activity"/>
    <property type="evidence" value="ECO:0007669"/>
    <property type="project" value="TreeGrafter"/>
</dbReference>
<keyword evidence="15" id="KW-1133">Transmembrane helix</keyword>
<name>A0A8B8A898_CRAVI</name>